<dbReference type="InterPro" id="IPR037523">
    <property type="entry name" value="VOC_core"/>
</dbReference>
<dbReference type="SUPFAM" id="SSF54593">
    <property type="entry name" value="Glyoxalase/Bleomycin resistance protein/Dihydroxybiphenyl dioxygenase"/>
    <property type="match status" value="1"/>
</dbReference>
<dbReference type="RefSeq" id="WP_154740486.1">
    <property type="nucleotide sequence ID" value="NZ_WMBQ01000002.1"/>
</dbReference>
<feature type="domain" description="VOC" evidence="2">
    <location>
        <begin position="25"/>
        <end position="154"/>
    </location>
</feature>
<dbReference type="Pfam" id="PF00903">
    <property type="entry name" value="Glyoxalase"/>
    <property type="match status" value="1"/>
</dbReference>
<evidence type="ECO:0000256" key="1">
    <source>
        <dbReference type="SAM" id="MobiDB-lite"/>
    </source>
</evidence>
<proteinExistence type="predicted"/>
<evidence type="ECO:0000313" key="3">
    <source>
        <dbReference type="EMBL" id="MTD96006.1"/>
    </source>
</evidence>
<feature type="compositionally biased region" description="Low complexity" evidence="1">
    <location>
        <begin position="1"/>
        <end position="16"/>
    </location>
</feature>
<dbReference type="PANTHER" id="PTHR34109">
    <property type="entry name" value="BNAUNNG04460D PROTEIN-RELATED"/>
    <property type="match status" value="1"/>
</dbReference>
<protein>
    <submittedName>
        <fullName evidence="3">VOC family protein</fullName>
    </submittedName>
</protein>
<evidence type="ECO:0000313" key="4">
    <source>
        <dbReference type="Proteomes" id="UP000440694"/>
    </source>
</evidence>
<sequence length="188" mass="20137">MSKSATSTKTKPAAKSKAAEKNSNGIDKFAPTLAPHITCRDAAKAIDFYKKAFGAEEMMRLPGPDGRLMHAAVRINGATVMLNDEMPEHGALSPLSLKGTPVTLHLNVPDVDKWYARAVKAGAKATMPVADMFWGDRYGIVTDPFGHAWSIATHQKDMTLDEIQDALKTMGNPSCPDAAKDSQGAARA</sequence>
<dbReference type="CDD" id="cd07246">
    <property type="entry name" value="VOC_like"/>
    <property type="match status" value="1"/>
</dbReference>
<evidence type="ECO:0000259" key="2">
    <source>
        <dbReference type="PROSITE" id="PS51819"/>
    </source>
</evidence>
<keyword evidence="4" id="KW-1185">Reference proteome</keyword>
<dbReference type="InterPro" id="IPR029068">
    <property type="entry name" value="Glyas_Bleomycin-R_OHBP_Dase"/>
</dbReference>
<dbReference type="PANTHER" id="PTHR34109:SF1">
    <property type="entry name" value="VOC DOMAIN-CONTAINING PROTEIN"/>
    <property type="match status" value="1"/>
</dbReference>
<accession>A0A6I3KRC2</accession>
<dbReference type="AlphaFoldDB" id="A0A6I3KRC2"/>
<dbReference type="PROSITE" id="PS51819">
    <property type="entry name" value="VOC"/>
    <property type="match status" value="1"/>
</dbReference>
<feature type="region of interest" description="Disordered" evidence="1">
    <location>
        <begin position="1"/>
        <end position="26"/>
    </location>
</feature>
<comment type="caution">
    <text evidence="3">The sequence shown here is derived from an EMBL/GenBank/DDBJ whole genome shotgun (WGS) entry which is preliminary data.</text>
</comment>
<organism evidence="3 4">
    <name type="scientific">Hyphomicrobium album</name>
    <dbReference type="NCBI Taxonomy" id="2665159"/>
    <lineage>
        <taxon>Bacteria</taxon>
        <taxon>Pseudomonadati</taxon>
        <taxon>Pseudomonadota</taxon>
        <taxon>Alphaproteobacteria</taxon>
        <taxon>Hyphomicrobiales</taxon>
        <taxon>Hyphomicrobiaceae</taxon>
        <taxon>Hyphomicrobium</taxon>
    </lineage>
</organism>
<dbReference type="InterPro" id="IPR004360">
    <property type="entry name" value="Glyas_Fos-R_dOase_dom"/>
</dbReference>
<dbReference type="Proteomes" id="UP000440694">
    <property type="component" value="Unassembled WGS sequence"/>
</dbReference>
<name>A0A6I3KRC2_9HYPH</name>
<dbReference type="Gene3D" id="3.30.720.120">
    <property type="match status" value="1"/>
</dbReference>
<gene>
    <name evidence="3" type="ORF">GIW81_16830</name>
</gene>
<dbReference type="EMBL" id="WMBQ01000002">
    <property type="protein sequence ID" value="MTD96006.1"/>
    <property type="molecule type" value="Genomic_DNA"/>
</dbReference>
<reference evidence="3 4" key="1">
    <citation type="submission" date="2019-11" db="EMBL/GenBank/DDBJ databases">
        <title>Identification of a novel strain.</title>
        <authorList>
            <person name="Xu Q."/>
            <person name="Wang G."/>
        </authorList>
    </citation>
    <scope>NUCLEOTIDE SEQUENCE [LARGE SCALE GENOMIC DNA]</scope>
    <source>
        <strain evidence="4">xq</strain>
    </source>
</reference>
<dbReference type="Gene3D" id="3.30.720.110">
    <property type="match status" value="1"/>
</dbReference>